<comment type="similarity">
    <text evidence="4">Belongs to the ubiquitin-conjugating enzyme family.</text>
</comment>
<evidence type="ECO:0000313" key="7">
    <source>
        <dbReference type="Proteomes" id="UP000614601"/>
    </source>
</evidence>
<comment type="caution">
    <text evidence="6">The sequence shown here is derived from an EMBL/GenBank/DDBJ whole genome shotgun (WGS) entry which is preliminary data.</text>
</comment>
<dbReference type="SUPFAM" id="SSF54495">
    <property type="entry name" value="UBC-like"/>
    <property type="match status" value="1"/>
</dbReference>
<sequence length="169" mass="18748">MKPAASENQSATSNLVAQAKAIGQKRLVKELEHFKKHFLVVTKQVQILSSDSKVWALLIAPQDPPYSEGKFKISLEFGPEYPFKPPRISFLTPIYHPNVNAKGDVCLTLLAIENWKPAVTLATVISSLISLINNPEPERGLSLEIVAEYVNKHDQFLQKAKEKSAEAKG</sequence>
<feature type="domain" description="UBC core" evidence="5">
    <location>
        <begin position="22"/>
        <end position="169"/>
    </location>
</feature>
<accession>A0A811K7Y3</accession>
<evidence type="ECO:0000256" key="3">
    <source>
        <dbReference type="PROSITE-ProRule" id="PRU10133"/>
    </source>
</evidence>
<evidence type="ECO:0000256" key="4">
    <source>
        <dbReference type="RuleBase" id="RU362109"/>
    </source>
</evidence>
<dbReference type="GO" id="GO:0005524">
    <property type="term" value="F:ATP binding"/>
    <property type="evidence" value="ECO:0007669"/>
    <property type="project" value="UniProtKB-UniRule"/>
</dbReference>
<name>A0A811K7Y3_9BILA</name>
<dbReference type="Pfam" id="PF00179">
    <property type="entry name" value="UQ_con"/>
    <property type="match status" value="1"/>
</dbReference>
<keyword evidence="4" id="KW-0547">Nucleotide-binding</keyword>
<evidence type="ECO:0000256" key="2">
    <source>
        <dbReference type="ARBA" id="ARBA00022786"/>
    </source>
</evidence>
<proteinExistence type="inferred from homology"/>
<organism evidence="6 7">
    <name type="scientific">Bursaphelenchus okinawaensis</name>
    <dbReference type="NCBI Taxonomy" id="465554"/>
    <lineage>
        <taxon>Eukaryota</taxon>
        <taxon>Metazoa</taxon>
        <taxon>Ecdysozoa</taxon>
        <taxon>Nematoda</taxon>
        <taxon>Chromadorea</taxon>
        <taxon>Rhabditida</taxon>
        <taxon>Tylenchina</taxon>
        <taxon>Tylenchomorpha</taxon>
        <taxon>Aphelenchoidea</taxon>
        <taxon>Aphelenchoididae</taxon>
        <taxon>Bursaphelenchus</taxon>
    </lineage>
</organism>
<keyword evidence="7" id="KW-1185">Reference proteome</keyword>
<evidence type="ECO:0000313" key="6">
    <source>
        <dbReference type="EMBL" id="CAD5211496.1"/>
    </source>
</evidence>
<keyword evidence="4" id="KW-0067">ATP-binding</keyword>
<protein>
    <recommendedName>
        <fullName evidence="5">UBC core domain-containing protein</fullName>
    </recommendedName>
</protein>
<dbReference type="AlphaFoldDB" id="A0A811K7Y3"/>
<dbReference type="InterPro" id="IPR050113">
    <property type="entry name" value="Ub_conjugating_enzyme"/>
</dbReference>
<dbReference type="EMBL" id="CAJFDH010000002">
    <property type="protein sequence ID" value="CAD5211496.1"/>
    <property type="molecule type" value="Genomic_DNA"/>
</dbReference>
<dbReference type="EMBL" id="CAJFCW020000002">
    <property type="protein sequence ID" value="CAG9093620.1"/>
    <property type="molecule type" value="Genomic_DNA"/>
</dbReference>
<evidence type="ECO:0000256" key="1">
    <source>
        <dbReference type="ARBA" id="ARBA00022679"/>
    </source>
</evidence>
<dbReference type="Proteomes" id="UP000614601">
    <property type="component" value="Unassembled WGS sequence"/>
</dbReference>
<keyword evidence="2 4" id="KW-0833">Ubl conjugation pathway</keyword>
<dbReference type="InterPro" id="IPR023313">
    <property type="entry name" value="UBQ-conjugating_AS"/>
</dbReference>
<dbReference type="PROSITE" id="PS50127">
    <property type="entry name" value="UBC_2"/>
    <property type="match status" value="1"/>
</dbReference>
<dbReference type="Gene3D" id="3.10.110.10">
    <property type="entry name" value="Ubiquitin Conjugating Enzyme"/>
    <property type="match status" value="1"/>
</dbReference>
<dbReference type="InterPro" id="IPR000608">
    <property type="entry name" value="UBC"/>
</dbReference>
<dbReference type="Proteomes" id="UP000783686">
    <property type="component" value="Unassembled WGS sequence"/>
</dbReference>
<dbReference type="InterPro" id="IPR016135">
    <property type="entry name" value="UBQ-conjugating_enzyme/RWD"/>
</dbReference>
<dbReference type="GO" id="GO:0032446">
    <property type="term" value="P:protein modification by small protein conjugation"/>
    <property type="evidence" value="ECO:0007669"/>
    <property type="project" value="UniProtKB-ARBA"/>
</dbReference>
<reference evidence="6" key="1">
    <citation type="submission" date="2020-09" db="EMBL/GenBank/DDBJ databases">
        <authorList>
            <person name="Kikuchi T."/>
        </authorList>
    </citation>
    <scope>NUCLEOTIDE SEQUENCE</scope>
    <source>
        <strain evidence="6">SH1</strain>
    </source>
</reference>
<dbReference type="PROSITE" id="PS00183">
    <property type="entry name" value="UBC_1"/>
    <property type="match status" value="1"/>
</dbReference>
<dbReference type="SMART" id="SM00212">
    <property type="entry name" value="UBCc"/>
    <property type="match status" value="1"/>
</dbReference>
<dbReference type="GO" id="GO:0016740">
    <property type="term" value="F:transferase activity"/>
    <property type="evidence" value="ECO:0007669"/>
    <property type="project" value="UniProtKB-KW"/>
</dbReference>
<keyword evidence="1" id="KW-0808">Transferase</keyword>
<feature type="active site" description="Glycyl thioester intermediate" evidence="3">
    <location>
        <position position="106"/>
    </location>
</feature>
<evidence type="ECO:0000259" key="5">
    <source>
        <dbReference type="PROSITE" id="PS50127"/>
    </source>
</evidence>
<dbReference type="PANTHER" id="PTHR24067">
    <property type="entry name" value="UBIQUITIN-CONJUGATING ENZYME E2"/>
    <property type="match status" value="1"/>
</dbReference>
<gene>
    <name evidence="6" type="ORF">BOKJ2_LOCUS3723</name>
</gene>
<dbReference type="OrthoDB" id="9973183at2759"/>